<keyword evidence="2" id="KW-1185">Reference proteome</keyword>
<name>A0AC61S474_9BACT</name>
<sequence>MQQPENRNTGKNVYFISDLHLGATYLQHPREYENRVVNFLESIADNAAELYLMGDILDYWYEYRTVVPRGHIRFFGTLARLADRGVKIHWFIGNHDIWLFDYLSTEIGLEIVDGWQIKTIGNHKFFLSHGDGVGKLPVSFRILRATFRNRFCQKLYSAIHPRWTIPFALRWSNSSRDFSAEIPVCNNPGQEPLVKFAESYLETDPDINYFIFGHRHIVIDHHIRPGHEVIILGDWIHHFSYAVYNGKNIEICRFCANQ</sequence>
<accession>A0AC61S474</accession>
<protein>
    <submittedName>
        <fullName evidence="1">UDP-2,3-diacylglucosamine diphosphatase</fullName>
    </submittedName>
</protein>
<reference evidence="1" key="1">
    <citation type="submission" date="2019-04" db="EMBL/GenBank/DDBJ databases">
        <title>Microbes associate with the intestines of laboratory mice.</title>
        <authorList>
            <person name="Navarre W."/>
            <person name="Wong E."/>
            <person name="Huang K.C."/>
            <person name="Tropini C."/>
            <person name="Ng K."/>
            <person name="Yu B."/>
        </authorList>
    </citation>
    <scope>NUCLEOTIDE SEQUENCE</scope>
    <source>
        <strain evidence="1">NM86_A22</strain>
    </source>
</reference>
<gene>
    <name evidence="1" type="ORF">E5990_09160</name>
</gene>
<dbReference type="EMBL" id="SSTG01000139">
    <property type="protein sequence ID" value="THG45217.1"/>
    <property type="molecule type" value="Genomic_DNA"/>
</dbReference>
<evidence type="ECO:0000313" key="2">
    <source>
        <dbReference type="Proteomes" id="UP000305401"/>
    </source>
</evidence>
<organism evidence="1 2">
    <name type="scientific">Muribaculum caecicola</name>
    <dbReference type="NCBI Taxonomy" id="3038144"/>
    <lineage>
        <taxon>Bacteria</taxon>
        <taxon>Pseudomonadati</taxon>
        <taxon>Bacteroidota</taxon>
        <taxon>Bacteroidia</taxon>
        <taxon>Bacteroidales</taxon>
        <taxon>Muribaculaceae</taxon>
        <taxon>Muribaculum</taxon>
    </lineage>
</organism>
<evidence type="ECO:0000313" key="1">
    <source>
        <dbReference type="EMBL" id="THG45217.1"/>
    </source>
</evidence>
<dbReference type="Proteomes" id="UP000305401">
    <property type="component" value="Unassembled WGS sequence"/>
</dbReference>
<proteinExistence type="predicted"/>
<comment type="caution">
    <text evidence="1">The sequence shown here is derived from an EMBL/GenBank/DDBJ whole genome shotgun (WGS) entry which is preliminary data.</text>
</comment>